<evidence type="ECO:0000256" key="7">
    <source>
        <dbReference type="ARBA" id="ARBA00023080"/>
    </source>
</evidence>
<proteinExistence type="predicted"/>
<sequence length="229" mass="25508">MIIRVAVGSTNPCKIEAVREAFHDMIGNQQQNDMQNDVKVLISSFDAASGVSDQPFGDTETREGARNRAQNALSAAQNQNATTADVISEPFDFAVGLEGGLEKVINPQTNENELYCMAWMTVAGRRNFACPPKNHYHDKSNANFDLFWSYSKTASFLLPPKICELVIEQNMELGHADDQVFDRVNSKHGGGTVGILTKGEIDRKDFYVHALKLCLIPWVRPELYLTNIK</sequence>
<comment type="cofactor">
    <cofactor evidence="1">
        <name>Mn(2+)</name>
        <dbReference type="ChEBI" id="CHEBI:29035"/>
    </cofactor>
</comment>
<dbReference type="PANTHER" id="PTHR34699">
    <property type="match status" value="1"/>
</dbReference>
<name>A0ABD3NCQ0_9STRA</name>
<feature type="domain" description="Non-canonical purine NTP phosphatase/PRRC1" evidence="13">
    <location>
        <begin position="8"/>
        <end position="218"/>
    </location>
</feature>
<feature type="region of interest" description="Disordered" evidence="12">
    <location>
        <begin position="51"/>
        <end position="77"/>
    </location>
</feature>
<dbReference type="GO" id="GO:0009117">
    <property type="term" value="P:nucleotide metabolic process"/>
    <property type="evidence" value="ECO:0007669"/>
    <property type="project" value="UniProtKB-KW"/>
</dbReference>
<organism evidence="14 15">
    <name type="scientific">Cyclotella cryptica</name>
    <dbReference type="NCBI Taxonomy" id="29204"/>
    <lineage>
        <taxon>Eukaryota</taxon>
        <taxon>Sar</taxon>
        <taxon>Stramenopiles</taxon>
        <taxon>Ochrophyta</taxon>
        <taxon>Bacillariophyta</taxon>
        <taxon>Coscinodiscophyceae</taxon>
        <taxon>Thalassiosirophycidae</taxon>
        <taxon>Stephanodiscales</taxon>
        <taxon>Stephanodiscaceae</taxon>
        <taxon>Cyclotella</taxon>
    </lineage>
</organism>
<dbReference type="GO" id="GO:0046872">
    <property type="term" value="F:metal ion binding"/>
    <property type="evidence" value="ECO:0007669"/>
    <property type="project" value="UniProtKB-KW"/>
</dbReference>
<dbReference type="SUPFAM" id="SSF52972">
    <property type="entry name" value="ITPase-like"/>
    <property type="match status" value="1"/>
</dbReference>
<dbReference type="PANTHER" id="PTHR34699:SF2">
    <property type="entry name" value="NON-CANONICAL PURINE NTP PHOSPHATASE_PRRC1 DOMAIN-CONTAINING PROTEIN"/>
    <property type="match status" value="1"/>
</dbReference>
<evidence type="ECO:0000256" key="2">
    <source>
        <dbReference type="ARBA" id="ARBA00001946"/>
    </source>
</evidence>
<comment type="catalytic activity">
    <reaction evidence="10">
        <text>ITP + H2O = IDP + phosphate + H(+)</text>
        <dbReference type="Rhea" id="RHEA:28330"/>
        <dbReference type="ChEBI" id="CHEBI:15377"/>
        <dbReference type="ChEBI" id="CHEBI:15378"/>
        <dbReference type="ChEBI" id="CHEBI:43474"/>
        <dbReference type="ChEBI" id="CHEBI:58280"/>
        <dbReference type="ChEBI" id="CHEBI:61402"/>
        <dbReference type="EC" id="3.6.1.73"/>
    </reaction>
</comment>
<dbReference type="Proteomes" id="UP001516023">
    <property type="component" value="Unassembled WGS sequence"/>
</dbReference>
<evidence type="ECO:0000256" key="8">
    <source>
        <dbReference type="ARBA" id="ARBA00023211"/>
    </source>
</evidence>
<comment type="catalytic activity">
    <reaction evidence="11">
        <text>XTP + H2O = XDP + phosphate + H(+)</text>
        <dbReference type="Rhea" id="RHEA:28406"/>
        <dbReference type="ChEBI" id="CHEBI:15377"/>
        <dbReference type="ChEBI" id="CHEBI:15378"/>
        <dbReference type="ChEBI" id="CHEBI:43474"/>
        <dbReference type="ChEBI" id="CHEBI:59884"/>
        <dbReference type="ChEBI" id="CHEBI:61314"/>
        <dbReference type="EC" id="3.6.1.73"/>
    </reaction>
</comment>
<evidence type="ECO:0000256" key="5">
    <source>
        <dbReference type="ARBA" id="ARBA00022801"/>
    </source>
</evidence>
<evidence type="ECO:0000256" key="4">
    <source>
        <dbReference type="ARBA" id="ARBA00022741"/>
    </source>
</evidence>
<dbReference type="InterPro" id="IPR029001">
    <property type="entry name" value="ITPase-like_fam"/>
</dbReference>
<gene>
    <name evidence="14" type="ORF">HJC23_012023</name>
</gene>
<dbReference type="GO" id="GO:0000166">
    <property type="term" value="F:nucleotide binding"/>
    <property type="evidence" value="ECO:0007669"/>
    <property type="project" value="UniProtKB-KW"/>
</dbReference>
<evidence type="ECO:0000256" key="12">
    <source>
        <dbReference type="SAM" id="MobiDB-lite"/>
    </source>
</evidence>
<accession>A0ABD3NCQ0</accession>
<evidence type="ECO:0000259" key="13">
    <source>
        <dbReference type="Pfam" id="PF01931"/>
    </source>
</evidence>
<evidence type="ECO:0000256" key="10">
    <source>
        <dbReference type="ARBA" id="ARBA00048174"/>
    </source>
</evidence>
<keyword evidence="4" id="KW-0547">Nucleotide-binding</keyword>
<evidence type="ECO:0000313" key="15">
    <source>
        <dbReference type="Proteomes" id="UP001516023"/>
    </source>
</evidence>
<keyword evidence="6" id="KW-0460">Magnesium</keyword>
<dbReference type="InterPro" id="IPR026533">
    <property type="entry name" value="NTPase/PRRC1"/>
</dbReference>
<dbReference type="AlphaFoldDB" id="A0ABD3NCQ0"/>
<feature type="compositionally biased region" description="Low complexity" evidence="12">
    <location>
        <begin position="67"/>
        <end position="77"/>
    </location>
</feature>
<dbReference type="Pfam" id="PF01931">
    <property type="entry name" value="NTPase_I-T"/>
    <property type="match status" value="1"/>
</dbReference>
<evidence type="ECO:0000256" key="9">
    <source>
        <dbReference type="ARBA" id="ARBA00038901"/>
    </source>
</evidence>
<dbReference type="EC" id="3.6.1.73" evidence="9"/>
<keyword evidence="3" id="KW-0479">Metal-binding</keyword>
<keyword evidence="15" id="KW-1185">Reference proteome</keyword>
<evidence type="ECO:0000256" key="1">
    <source>
        <dbReference type="ARBA" id="ARBA00001936"/>
    </source>
</evidence>
<evidence type="ECO:0000256" key="3">
    <source>
        <dbReference type="ARBA" id="ARBA00022723"/>
    </source>
</evidence>
<reference evidence="14 15" key="1">
    <citation type="journal article" date="2020" name="G3 (Bethesda)">
        <title>Improved Reference Genome for Cyclotella cryptica CCMP332, a Model for Cell Wall Morphogenesis, Salinity Adaptation, and Lipid Production in Diatoms (Bacillariophyta).</title>
        <authorList>
            <person name="Roberts W.R."/>
            <person name="Downey K.M."/>
            <person name="Ruck E.C."/>
            <person name="Traller J.C."/>
            <person name="Alverson A.J."/>
        </authorList>
    </citation>
    <scope>NUCLEOTIDE SEQUENCE [LARGE SCALE GENOMIC DNA]</scope>
    <source>
        <strain evidence="14 15">CCMP332</strain>
    </source>
</reference>
<keyword evidence="7" id="KW-0546">Nucleotide metabolism</keyword>
<dbReference type="InterPro" id="IPR050299">
    <property type="entry name" value="YjjX_NTPase"/>
</dbReference>
<dbReference type="GO" id="GO:0103023">
    <property type="term" value="F:ITPase activity"/>
    <property type="evidence" value="ECO:0007669"/>
    <property type="project" value="UniProtKB-EC"/>
</dbReference>
<evidence type="ECO:0000256" key="6">
    <source>
        <dbReference type="ARBA" id="ARBA00022842"/>
    </source>
</evidence>
<evidence type="ECO:0000313" key="14">
    <source>
        <dbReference type="EMBL" id="KAL3773742.1"/>
    </source>
</evidence>
<keyword evidence="5" id="KW-0378">Hydrolase</keyword>
<dbReference type="Gene3D" id="3.90.950.10">
    <property type="match status" value="1"/>
</dbReference>
<keyword evidence="8" id="KW-0464">Manganese</keyword>
<protein>
    <recommendedName>
        <fullName evidence="9">inosine/xanthosine triphosphatase</fullName>
        <ecNumber evidence="9">3.6.1.73</ecNumber>
    </recommendedName>
</protein>
<evidence type="ECO:0000256" key="11">
    <source>
        <dbReference type="ARBA" id="ARBA00048781"/>
    </source>
</evidence>
<comment type="caution">
    <text evidence="14">The sequence shown here is derived from an EMBL/GenBank/DDBJ whole genome shotgun (WGS) entry which is preliminary data.</text>
</comment>
<dbReference type="EMBL" id="JABMIG020000642">
    <property type="protein sequence ID" value="KAL3773742.1"/>
    <property type="molecule type" value="Genomic_DNA"/>
</dbReference>
<comment type="cofactor">
    <cofactor evidence="2">
        <name>Mg(2+)</name>
        <dbReference type="ChEBI" id="CHEBI:18420"/>
    </cofactor>
</comment>